<proteinExistence type="predicted"/>
<evidence type="ECO:0000256" key="1">
    <source>
        <dbReference type="SAM" id="MobiDB-lite"/>
    </source>
</evidence>
<dbReference type="Proteomes" id="UP001161137">
    <property type="component" value="Unassembled WGS sequence"/>
</dbReference>
<protein>
    <submittedName>
        <fullName evidence="2">Uncharacterized protein</fullName>
    </submittedName>
</protein>
<evidence type="ECO:0000313" key="3">
    <source>
        <dbReference type="Proteomes" id="UP001161137"/>
    </source>
</evidence>
<dbReference type="EMBL" id="JAOCDH010000001">
    <property type="protein sequence ID" value="MDH0699904.1"/>
    <property type="molecule type" value="Genomic_DNA"/>
</dbReference>
<dbReference type="AlphaFoldDB" id="A0AA42LG76"/>
<feature type="region of interest" description="Disordered" evidence="1">
    <location>
        <begin position="615"/>
        <end position="640"/>
    </location>
</feature>
<organism evidence="2 3">
    <name type="scientific">Ectopseudomonas toyotomiensis</name>
    <dbReference type="NCBI Taxonomy" id="554344"/>
    <lineage>
        <taxon>Bacteria</taxon>
        <taxon>Pseudomonadati</taxon>
        <taxon>Pseudomonadota</taxon>
        <taxon>Gammaproteobacteria</taxon>
        <taxon>Pseudomonadales</taxon>
        <taxon>Pseudomonadaceae</taxon>
        <taxon>Ectopseudomonas</taxon>
    </lineage>
</organism>
<feature type="region of interest" description="Disordered" evidence="1">
    <location>
        <begin position="45"/>
        <end position="69"/>
    </location>
</feature>
<gene>
    <name evidence="2" type="ORF">N5D41_00185</name>
</gene>
<feature type="region of interest" description="Disordered" evidence="1">
    <location>
        <begin position="309"/>
        <end position="330"/>
    </location>
</feature>
<feature type="compositionally biased region" description="Low complexity" evidence="1">
    <location>
        <begin position="313"/>
        <end position="330"/>
    </location>
</feature>
<name>A0AA42LG76_9GAMM</name>
<feature type="compositionally biased region" description="Polar residues" evidence="1">
    <location>
        <begin position="480"/>
        <end position="503"/>
    </location>
</feature>
<feature type="region of interest" description="Disordered" evidence="1">
    <location>
        <begin position="478"/>
        <end position="509"/>
    </location>
</feature>
<feature type="compositionally biased region" description="Basic residues" evidence="1">
    <location>
        <begin position="1"/>
        <end position="10"/>
    </location>
</feature>
<reference evidence="2" key="1">
    <citation type="submission" date="2022-09" db="EMBL/GenBank/DDBJ databases">
        <title>Intensive care unit water sources are persistently colonized with multi-drug resistant bacteria and are the site of extensive horizontal gene transfer of antibiotic resistance genes.</title>
        <authorList>
            <person name="Diorio-Toth L."/>
        </authorList>
    </citation>
    <scope>NUCLEOTIDE SEQUENCE</scope>
    <source>
        <strain evidence="2">GD03863</strain>
    </source>
</reference>
<feature type="region of interest" description="Disordered" evidence="1">
    <location>
        <begin position="158"/>
        <end position="218"/>
    </location>
</feature>
<evidence type="ECO:0000313" key="2">
    <source>
        <dbReference type="EMBL" id="MDH0699904.1"/>
    </source>
</evidence>
<accession>A0AA42LG76</accession>
<comment type="caution">
    <text evidence="2">The sequence shown here is derived from an EMBL/GenBank/DDBJ whole genome shotgun (WGS) entry which is preliminary data.</text>
</comment>
<dbReference type="RefSeq" id="WP_196456303.1">
    <property type="nucleotide sequence ID" value="NZ_JACFYY010000001.1"/>
</dbReference>
<feature type="region of interest" description="Disordered" evidence="1">
    <location>
        <begin position="441"/>
        <end position="462"/>
    </location>
</feature>
<feature type="region of interest" description="Disordered" evidence="1">
    <location>
        <begin position="1"/>
        <end position="29"/>
    </location>
</feature>
<sequence>MYGLPKRKHAANGGLIEGPGTGTSDSIKKDVPAGTYILPADTTAQLGLGMPGRNGQGAPAQEQPRLGMPGKQVPVAVSSGEYEMPPQDVHALGALVLDQLKNATHQQKGFGLTKAVMAAKKGQQADGPRQFFVDGGLVEDRERRGFGLNLPTTTLAQQNAPRLGVPGNNAQAAPAQAEPRAGGFGMPRAGQQPAATQQPGLGMPRRTTTPPTQQDAPRLGMPGAARGLLDVPAGIGQAVAGAAQIPIAAGRDALRNVAAYAVGGDPSTLPGGAARYRDEAVSGVQQGLDRIGGATEGLRAAGREALGVQPREGAGPAPAAAPAPTSTAGMTPERIQTMARESAAMLPEASAPSPDEPEFVSPAGNGYTQAGSGIAMRTGADGTPEFTNDTAAVSGARTMPAGGMNRIGDGVGGGLSVGDPGDAEMAIARFQRANDIRQRALEQDRGTVTGLTDDRGNPSLAERQRSRLNLQNAEAEALRTETQQGSATASQQLAAENQRMGTEQLNQQRLQQQIAEGDIGVQDRQRLDQLRAQINDPNLSEQQRAQAMEAYNALSITPDARLKAQQDAETQQNRLIGDLYKSFSSLQTPPTIGEGANARPMSFDEWLQPALRAIQGGGQQGQQQARTSVSRAEVEQTARARGISPEEVIRRLQGVGVTVSG</sequence>
<feature type="compositionally biased region" description="Low complexity" evidence="1">
    <location>
        <begin position="166"/>
        <end position="212"/>
    </location>
</feature>